<proteinExistence type="predicted"/>
<feature type="domain" description="FHA" evidence="1">
    <location>
        <begin position="141"/>
        <end position="189"/>
    </location>
</feature>
<protein>
    <submittedName>
        <fullName evidence="2">FHA domain-containing protein</fullName>
    </submittedName>
</protein>
<gene>
    <name evidence="2" type="ORF">GYA27_02820</name>
</gene>
<organism evidence="2 3">
    <name type="scientific">candidate division WWE3 bacterium</name>
    <dbReference type="NCBI Taxonomy" id="2053526"/>
    <lineage>
        <taxon>Bacteria</taxon>
        <taxon>Katanobacteria</taxon>
    </lineage>
</organism>
<dbReference type="Proteomes" id="UP000526033">
    <property type="component" value="Unassembled WGS sequence"/>
</dbReference>
<sequence>MNKGEITSLAPSNDIETRANQLNPYEEQPKEAAIEAALMERANELAEKGIPIAISSICMPKSMMPSLDKIPEPWRFPQIRRAEIRLEVFINPENAQGKDPPHFFEIDENGLHTEGYKFEDGEWSDTEMVTFEWPTTEPKTLLFGRNAKECDLGIGLNPNLSRQHFKITLNPDHTIELPTVLTTNGSFIQVKGEAVGLKAAQDAIKAAVSGEPSIYNLN</sequence>
<comment type="caution">
    <text evidence="2">The sequence shown here is derived from an EMBL/GenBank/DDBJ whole genome shotgun (WGS) entry which is preliminary data.</text>
</comment>
<dbReference type="AlphaFoldDB" id="A0A7X9DKH3"/>
<evidence type="ECO:0000313" key="2">
    <source>
        <dbReference type="EMBL" id="NMB70110.1"/>
    </source>
</evidence>
<dbReference type="PROSITE" id="PS50006">
    <property type="entry name" value="FHA_DOMAIN"/>
    <property type="match status" value="1"/>
</dbReference>
<reference evidence="2 3" key="1">
    <citation type="journal article" date="2020" name="Biotechnol. Biofuels">
        <title>New insights from the biogas microbiome by comprehensive genome-resolved metagenomics of nearly 1600 species originating from multiple anaerobic digesters.</title>
        <authorList>
            <person name="Campanaro S."/>
            <person name="Treu L."/>
            <person name="Rodriguez-R L.M."/>
            <person name="Kovalovszki A."/>
            <person name="Ziels R.M."/>
            <person name="Maus I."/>
            <person name="Zhu X."/>
            <person name="Kougias P.G."/>
            <person name="Basile A."/>
            <person name="Luo G."/>
            <person name="Schluter A."/>
            <person name="Konstantinidis K.T."/>
            <person name="Angelidaki I."/>
        </authorList>
    </citation>
    <scope>NUCLEOTIDE SEQUENCE [LARGE SCALE GENOMIC DNA]</scope>
    <source>
        <strain evidence="2">AS27yjCOA_165</strain>
    </source>
</reference>
<evidence type="ECO:0000259" key="1">
    <source>
        <dbReference type="PROSITE" id="PS50006"/>
    </source>
</evidence>
<evidence type="ECO:0000313" key="3">
    <source>
        <dbReference type="Proteomes" id="UP000526033"/>
    </source>
</evidence>
<dbReference type="SUPFAM" id="SSF49879">
    <property type="entry name" value="SMAD/FHA domain"/>
    <property type="match status" value="1"/>
</dbReference>
<dbReference type="Gene3D" id="2.60.200.20">
    <property type="match status" value="1"/>
</dbReference>
<dbReference type="InterPro" id="IPR008984">
    <property type="entry name" value="SMAD_FHA_dom_sf"/>
</dbReference>
<dbReference type="InterPro" id="IPR000253">
    <property type="entry name" value="FHA_dom"/>
</dbReference>
<name>A0A7X9DKH3_UNCKA</name>
<dbReference type="EMBL" id="JAAZNL010000027">
    <property type="protein sequence ID" value="NMB70110.1"/>
    <property type="molecule type" value="Genomic_DNA"/>
</dbReference>
<accession>A0A7X9DKH3</accession>